<dbReference type="InterPro" id="IPR003409">
    <property type="entry name" value="MORN"/>
</dbReference>
<protein>
    <recommendedName>
        <fullName evidence="5">Radial spoke protein 1</fullName>
    </recommendedName>
</protein>
<dbReference type="AlphaFoldDB" id="A9V1N8"/>
<evidence type="ECO:0008006" key="5">
    <source>
        <dbReference type="Google" id="ProtNLM"/>
    </source>
</evidence>
<dbReference type="GO" id="GO:0005634">
    <property type="term" value="C:nucleus"/>
    <property type="evidence" value="ECO:0000318"/>
    <property type="project" value="GO_Central"/>
</dbReference>
<dbReference type="Gene3D" id="2.20.110.10">
    <property type="entry name" value="Histone H3 K4-specific methyltransferase SET7/9 N-terminal domain"/>
    <property type="match status" value="3"/>
</dbReference>
<proteinExistence type="predicted"/>
<keyword evidence="1" id="KW-0677">Repeat</keyword>
<dbReference type="GO" id="GO:0031514">
    <property type="term" value="C:motile cilium"/>
    <property type="evidence" value="ECO:0000318"/>
    <property type="project" value="GO_Central"/>
</dbReference>
<evidence type="ECO:0000256" key="1">
    <source>
        <dbReference type="ARBA" id="ARBA00022737"/>
    </source>
</evidence>
<accession>A9V1N8</accession>
<evidence type="ECO:0000313" key="3">
    <source>
        <dbReference type="EMBL" id="EDQ88474.1"/>
    </source>
</evidence>
<dbReference type="PANTHER" id="PTHR43215:SF14">
    <property type="entry name" value="RADIAL SPOKE HEAD 1 HOMOLOG"/>
    <property type="match status" value="1"/>
</dbReference>
<dbReference type="OMA" id="GIWYFKN"/>
<name>A9V1N8_MONBE</name>
<dbReference type="FunFam" id="2.20.110.10:FF:000002">
    <property type="entry name" value="Phosphatidylinositol 4-phosphate 5-kinase 8"/>
    <property type="match status" value="2"/>
</dbReference>
<dbReference type="eggNOG" id="KOG0231">
    <property type="taxonomic scope" value="Eukaryota"/>
</dbReference>
<dbReference type="GO" id="GO:0035082">
    <property type="term" value="P:axoneme assembly"/>
    <property type="evidence" value="ECO:0000318"/>
    <property type="project" value="GO_Central"/>
</dbReference>
<dbReference type="STRING" id="81824.A9V1N8"/>
<organism evidence="3 4">
    <name type="scientific">Monosiga brevicollis</name>
    <name type="common">Choanoflagellate</name>
    <dbReference type="NCBI Taxonomy" id="81824"/>
    <lineage>
        <taxon>Eukaryota</taxon>
        <taxon>Choanoflagellata</taxon>
        <taxon>Craspedida</taxon>
        <taxon>Salpingoecidae</taxon>
        <taxon>Monosiga</taxon>
    </lineage>
</organism>
<feature type="compositionally biased region" description="Basic and acidic residues" evidence="2">
    <location>
        <begin position="17"/>
        <end position="26"/>
    </location>
</feature>
<sequence>MSDFEDDDHGPSIGTYHGDRHPDTGARHGKGVANLPNGDKYEGQYQDGQRHGKGIYKFKSGARYDGEYMNGRKHGQGTFWYPDGAVYEGTWVDDVRSGHGKYTYPNGDCYEGEWLSGVKEGKGAYTYGATGIKYVGTWAKGVKSGEGTIEYAGMTYTGGFTDDQPLGAGVFKFAAGYQQPGEYVVSTDAGADAAEDEVRPITKWVGQLLATAAT</sequence>
<dbReference type="SMART" id="SM00698">
    <property type="entry name" value="MORN"/>
    <property type="match status" value="6"/>
</dbReference>
<dbReference type="RefSeq" id="XP_001746578.1">
    <property type="nucleotide sequence ID" value="XM_001746526.1"/>
</dbReference>
<evidence type="ECO:0000256" key="2">
    <source>
        <dbReference type="SAM" id="MobiDB-lite"/>
    </source>
</evidence>
<evidence type="ECO:0000313" key="4">
    <source>
        <dbReference type="Proteomes" id="UP000001357"/>
    </source>
</evidence>
<gene>
    <name evidence="3" type="ORF">MONBRDRAFT_32782</name>
</gene>
<dbReference type="EMBL" id="CH991554">
    <property type="protein sequence ID" value="EDQ88474.1"/>
    <property type="molecule type" value="Genomic_DNA"/>
</dbReference>
<dbReference type="PANTHER" id="PTHR43215">
    <property type="entry name" value="RADIAL SPOKE HEAD 1 HOMOLOG"/>
    <property type="match status" value="1"/>
</dbReference>
<keyword evidence="4" id="KW-1185">Reference proteome</keyword>
<dbReference type="InParanoid" id="A9V1N8"/>
<dbReference type="KEGG" id="mbr:MONBRDRAFT_32782"/>
<dbReference type="Pfam" id="PF02493">
    <property type="entry name" value="MORN"/>
    <property type="match status" value="7"/>
</dbReference>
<dbReference type="GO" id="GO:0007286">
    <property type="term" value="P:spermatid development"/>
    <property type="evidence" value="ECO:0000318"/>
    <property type="project" value="GO_Central"/>
</dbReference>
<dbReference type="Proteomes" id="UP000001357">
    <property type="component" value="Unassembled WGS sequence"/>
</dbReference>
<feature type="region of interest" description="Disordered" evidence="2">
    <location>
        <begin position="1"/>
        <end position="48"/>
    </location>
</feature>
<dbReference type="GeneID" id="5891917"/>
<dbReference type="SUPFAM" id="SSF82185">
    <property type="entry name" value="Histone H3 K4-specific methyltransferase SET7/9 N-terminal domain"/>
    <property type="match status" value="1"/>
</dbReference>
<reference evidence="3 4" key="1">
    <citation type="journal article" date="2008" name="Nature">
        <title>The genome of the choanoflagellate Monosiga brevicollis and the origin of metazoans.</title>
        <authorList>
            <consortium name="JGI Sequencing"/>
            <person name="King N."/>
            <person name="Westbrook M.J."/>
            <person name="Young S.L."/>
            <person name="Kuo A."/>
            <person name="Abedin M."/>
            <person name="Chapman J."/>
            <person name="Fairclough S."/>
            <person name="Hellsten U."/>
            <person name="Isogai Y."/>
            <person name="Letunic I."/>
            <person name="Marr M."/>
            <person name="Pincus D."/>
            <person name="Putnam N."/>
            <person name="Rokas A."/>
            <person name="Wright K.J."/>
            <person name="Zuzow R."/>
            <person name="Dirks W."/>
            <person name="Good M."/>
            <person name="Goodstein D."/>
            <person name="Lemons D."/>
            <person name="Li W."/>
            <person name="Lyons J.B."/>
            <person name="Morris A."/>
            <person name="Nichols S."/>
            <person name="Richter D.J."/>
            <person name="Salamov A."/>
            <person name="Bork P."/>
            <person name="Lim W.A."/>
            <person name="Manning G."/>
            <person name="Miller W.T."/>
            <person name="McGinnis W."/>
            <person name="Shapiro H."/>
            <person name="Tjian R."/>
            <person name="Grigoriev I.V."/>
            <person name="Rokhsar D."/>
        </authorList>
    </citation>
    <scope>NUCLEOTIDE SEQUENCE [LARGE SCALE GENOMIC DNA]</scope>
    <source>
        <strain evidence="4">MX1 / ATCC 50154</strain>
    </source>
</reference>